<evidence type="ECO:0000313" key="3">
    <source>
        <dbReference type="Proteomes" id="UP000331127"/>
    </source>
</evidence>
<evidence type="ECO:0000259" key="1">
    <source>
        <dbReference type="Pfam" id="PF13847"/>
    </source>
</evidence>
<organism evidence="2 3">
    <name type="scientific">Acrocarpospora macrocephala</name>
    <dbReference type="NCBI Taxonomy" id="150177"/>
    <lineage>
        <taxon>Bacteria</taxon>
        <taxon>Bacillati</taxon>
        <taxon>Actinomycetota</taxon>
        <taxon>Actinomycetes</taxon>
        <taxon>Streptosporangiales</taxon>
        <taxon>Streptosporangiaceae</taxon>
        <taxon>Acrocarpospora</taxon>
    </lineage>
</organism>
<proteinExistence type="predicted"/>
<keyword evidence="3" id="KW-1185">Reference proteome</keyword>
<dbReference type="SUPFAM" id="SSF53335">
    <property type="entry name" value="S-adenosyl-L-methionine-dependent methyltransferases"/>
    <property type="match status" value="1"/>
</dbReference>
<dbReference type="InterPro" id="IPR029063">
    <property type="entry name" value="SAM-dependent_MTases_sf"/>
</dbReference>
<sequence>MGVSVIENSSLSRPDPIVYLDQVAASAPGRAYKQQVMDLLELRPGQTVLDIGCGPGTDLAAMASAVMPNGMVIGVDRDPVMVAQARVRLAEQPMIEIRSGDVHALPLDDGSVDRARTDRVLQHVTDPSQVLAEFRRVARPGGRIVMAEPDWEGLLIDSAQPATGRALVRFITAEIIRNATIGRSLPRLCVDAGLSVRSVITVAPVFRDFTMADQLFGLRRNVARAIDAGYLDADGEQWIEDIAARPFLATALLFLVTAEVPA</sequence>
<comment type="caution">
    <text evidence="2">The sequence shown here is derived from an EMBL/GenBank/DDBJ whole genome shotgun (WGS) entry which is preliminary data.</text>
</comment>
<dbReference type="AlphaFoldDB" id="A0A5M3WW82"/>
<dbReference type="InterPro" id="IPR050508">
    <property type="entry name" value="Methyltransf_Superfamily"/>
</dbReference>
<feature type="domain" description="Methyltransferase" evidence="1">
    <location>
        <begin position="44"/>
        <end position="152"/>
    </location>
</feature>
<evidence type="ECO:0000313" key="2">
    <source>
        <dbReference type="EMBL" id="GES13695.1"/>
    </source>
</evidence>
<dbReference type="CDD" id="cd02440">
    <property type="entry name" value="AdoMet_MTases"/>
    <property type="match status" value="1"/>
</dbReference>
<name>A0A5M3WW82_9ACTN</name>
<gene>
    <name evidence="2" type="ORF">Amac_072920</name>
</gene>
<dbReference type="Proteomes" id="UP000331127">
    <property type="component" value="Unassembled WGS sequence"/>
</dbReference>
<dbReference type="EMBL" id="BLAE01000049">
    <property type="protein sequence ID" value="GES13695.1"/>
    <property type="molecule type" value="Genomic_DNA"/>
</dbReference>
<dbReference type="InterPro" id="IPR025714">
    <property type="entry name" value="Methyltranfer_dom"/>
</dbReference>
<dbReference type="Gene3D" id="3.40.50.150">
    <property type="entry name" value="Vaccinia Virus protein VP39"/>
    <property type="match status" value="1"/>
</dbReference>
<dbReference type="GO" id="GO:0008168">
    <property type="term" value="F:methyltransferase activity"/>
    <property type="evidence" value="ECO:0007669"/>
    <property type="project" value="TreeGrafter"/>
</dbReference>
<dbReference type="Pfam" id="PF13847">
    <property type="entry name" value="Methyltransf_31"/>
    <property type="match status" value="1"/>
</dbReference>
<protein>
    <recommendedName>
        <fullName evidence="1">Methyltransferase domain-containing protein</fullName>
    </recommendedName>
</protein>
<dbReference type="PANTHER" id="PTHR42912">
    <property type="entry name" value="METHYLTRANSFERASE"/>
    <property type="match status" value="1"/>
</dbReference>
<dbReference type="PANTHER" id="PTHR42912:SF93">
    <property type="entry name" value="N6-ADENOSINE-METHYLTRANSFERASE TMT1A"/>
    <property type="match status" value="1"/>
</dbReference>
<accession>A0A5M3WW82</accession>
<reference evidence="2 3" key="1">
    <citation type="submission" date="2019-10" db="EMBL/GenBank/DDBJ databases">
        <title>Whole genome shotgun sequence of Acrocarpospora macrocephala NBRC 16266.</title>
        <authorList>
            <person name="Ichikawa N."/>
            <person name="Kimura A."/>
            <person name="Kitahashi Y."/>
            <person name="Komaki H."/>
            <person name="Oguchi A."/>
        </authorList>
    </citation>
    <scope>NUCLEOTIDE SEQUENCE [LARGE SCALE GENOMIC DNA]</scope>
    <source>
        <strain evidence="2 3">NBRC 16266</strain>
    </source>
</reference>